<dbReference type="Gene3D" id="3.20.20.100">
    <property type="entry name" value="NADP-dependent oxidoreductase domain"/>
    <property type="match status" value="1"/>
</dbReference>
<dbReference type="Pfam" id="PF00248">
    <property type="entry name" value="Aldo_ket_red"/>
    <property type="match status" value="1"/>
</dbReference>
<accession>A0A5B2VJ71</accession>
<dbReference type="PANTHER" id="PTHR43364:SF6">
    <property type="entry name" value="OXIDOREDUCTASE-RELATED"/>
    <property type="match status" value="1"/>
</dbReference>
<evidence type="ECO:0000313" key="3">
    <source>
        <dbReference type="EMBL" id="KAA2238580.1"/>
    </source>
</evidence>
<dbReference type="FunFam" id="3.20.20.100:FF:000004">
    <property type="entry name" value="Oxidoreductase, aldo/keto reductase"/>
    <property type="match status" value="1"/>
</dbReference>
<dbReference type="Proteomes" id="UP000324611">
    <property type="component" value="Unassembled WGS sequence"/>
</dbReference>
<evidence type="ECO:0000259" key="2">
    <source>
        <dbReference type="Pfam" id="PF00248"/>
    </source>
</evidence>
<reference evidence="3 4" key="2">
    <citation type="submission" date="2019-09" db="EMBL/GenBank/DDBJ databases">
        <authorList>
            <person name="Jin C."/>
        </authorList>
    </citation>
    <scope>NUCLEOTIDE SEQUENCE [LARGE SCALE GENOMIC DNA]</scope>
    <source>
        <strain evidence="3 4">BN140078</strain>
    </source>
</reference>
<proteinExistence type="predicted"/>
<keyword evidence="4" id="KW-1185">Reference proteome</keyword>
<name>A0A5B2VJ71_9BACT</name>
<dbReference type="SUPFAM" id="SSF51430">
    <property type="entry name" value="NAD(P)-linked oxidoreductase"/>
    <property type="match status" value="1"/>
</dbReference>
<dbReference type="InterPro" id="IPR023210">
    <property type="entry name" value="NADP_OxRdtase_dom"/>
</dbReference>
<comment type="caution">
    <text evidence="3">The sequence shown here is derived from an EMBL/GenBank/DDBJ whole genome shotgun (WGS) entry which is preliminary data.</text>
</comment>
<dbReference type="AlphaFoldDB" id="A0A5B2VJ71"/>
<dbReference type="PANTHER" id="PTHR43364">
    <property type="entry name" value="NADH-SPECIFIC METHYLGLYOXAL REDUCTASE-RELATED"/>
    <property type="match status" value="1"/>
</dbReference>
<dbReference type="GO" id="GO:0005829">
    <property type="term" value="C:cytosol"/>
    <property type="evidence" value="ECO:0007669"/>
    <property type="project" value="UniProtKB-ARBA"/>
</dbReference>
<dbReference type="EMBL" id="VUOC01000004">
    <property type="protein sequence ID" value="KAA2238580.1"/>
    <property type="molecule type" value="Genomic_DNA"/>
</dbReference>
<dbReference type="InterPro" id="IPR036812">
    <property type="entry name" value="NAD(P)_OxRdtase_dom_sf"/>
</dbReference>
<sequence>MEQRKLGKSALTVAPLAFGGNVFGWTADESTSFKLLDAFVAAGFNLIDTADVYAKWVSGNKGGESETIIGNWLKQNGKREQVIIATKVGAEMGPQQKGLSKTYITKAVEDSLHRLQTDYIDLYQTHYDDEGTPVEETLATYAALINAGKIRVIGASNMSPERLQLSLHNSEQYGYPRYETLQPEYNLYDRKKFETSYAPICLEHELGVIPYYSLASGFLSGKYRSKADLSKSPRGQKAVSYLDERGLRILAALDDVAARYNTNPAGVAIAWLVQRPGITAPIVSATSVEQLEALTKAVTLGLDAAALQQLEEASAY</sequence>
<dbReference type="RefSeq" id="WP_149839759.1">
    <property type="nucleotide sequence ID" value="NZ_VUOC01000004.1"/>
</dbReference>
<dbReference type="CDD" id="cd19081">
    <property type="entry name" value="AKR_AKR9C1"/>
    <property type="match status" value="1"/>
</dbReference>
<keyword evidence="1" id="KW-0560">Oxidoreductase</keyword>
<dbReference type="InterPro" id="IPR050523">
    <property type="entry name" value="AKR_Detox_Biosynth"/>
</dbReference>
<feature type="domain" description="NADP-dependent oxidoreductase" evidence="2">
    <location>
        <begin position="15"/>
        <end position="313"/>
    </location>
</feature>
<evidence type="ECO:0000256" key="1">
    <source>
        <dbReference type="ARBA" id="ARBA00023002"/>
    </source>
</evidence>
<evidence type="ECO:0000313" key="4">
    <source>
        <dbReference type="Proteomes" id="UP000324611"/>
    </source>
</evidence>
<dbReference type="GO" id="GO:0016491">
    <property type="term" value="F:oxidoreductase activity"/>
    <property type="evidence" value="ECO:0007669"/>
    <property type="project" value="UniProtKB-KW"/>
</dbReference>
<organism evidence="3 4">
    <name type="scientific">Chitinophaga agrisoli</name>
    <dbReference type="NCBI Taxonomy" id="2607653"/>
    <lineage>
        <taxon>Bacteria</taxon>
        <taxon>Pseudomonadati</taxon>
        <taxon>Bacteroidota</taxon>
        <taxon>Chitinophagia</taxon>
        <taxon>Chitinophagales</taxon>
        <taxon>Chitinophagaceae</taxon>
        <taxon>Chitinophaga</taxon>
    </lineage>
</organism>
<gene>
    <name evidence="3" type="ORF">F0L74_20365</name>
</gene>
<reference evidence="3 4" key="1">
    <citation type="submission" date="2019-09" db="EMBL/GenBank/DDBJ databases">
        <title>Chitinophaga ginsengihumi sp. nov., isolated from soil of ginseng rhizosphere.</title>
        <authorList>
            <person name="Lee J."/>
        </authorList>
    </citation>
    <scope>NUCLEOTIDE SEQUENCE [LARGE SCALE GENOMIC DNA]</scope>
    <source>
        <strain evidence="3 4">BN140078</strain>
    </source>
</reference>
<protein>
    <submittedName>
        <fullName evidence="3">Aldo/keto reductase</fullName>
    </submittedName>
</protein>